<feature type="binding site" evidence="17">
    <location>
        <position position="248"/>
    </location>
    <ligand>
        <name>Zn(2+)</name>
        <dbReference type="ChEBI" id="CHEBI:29105"/>
    </ligand>
</feature>
<evidence type="ECO:0000256" key="2">
    <source>
        <dbReference type="ARBA" id="ARBA00001911"/>
    </source>
</evidence>
<evidence type="ECO:0000313" key="20">
    <source>
        <dbReference type="EMBL" id="THE15088.1"/>
    </source>
</evidence>
<proteinExistence type="inferred from homology"/>
<dbReference type="EMBL" id="SLUB01000002">
    <property type="protein sequence ID" value="THE15088.1"/>
    <property type="molecule type" value="Genomic_DNA"/>
</dbReference>
<feature type="binding site" evidence="17">
    <location>
        <position position="265"/>
    </location>
    <ligand>
        <name>Zn(2+)</name>
        <dbReference type="ChEBI" id="CHEBI:29105"/>
    </ligand>
</feature>
<dbReference type="GO" id="GO:0046872">
    <property type="term" value="F:metal ion binding"/>
    <property type="evidence" value="ECO:0007669"/>
    <property type="project" value="UniProtKB-KW"/>
</dbReference>
<evidence type="ECO:0000313" key="21">
    <source>
        <dbReference type="Proteomes" id="UP000306477"/>
    </source>
</evidence>
<dbReference type="PANTHER" id="PTHR43622">
    <property type="entry name" value="3-DEHYDROQUINATE SYNTHASE"/>
    <property type="match status" value="1"/>
</dbReference>
<feature type="domain" description="3-dehydroquinate synthase C-terminal" evidence="19">
    <location>
        <begin position="182"/>
        <end position="325"/>
    </location>
</feature>
<evidence type="ECO:0000256" key="8">
    <source>
        <dbReference type="ARBA" id="ARBA00022490"/>
    </source>
</evidence>
<keyword evidence="16 17" id="KW-0170">Cobalt</keyword>
<evidence type="ECO:0000256" key="13">
    <source>
        <dbReference type="ARBA" id="ARBA00023027"/>
    </source>
</evidence>
<dbReference type="UniPathway" id="UPA00053">
    <property type="reaction ID" value="UER00085"/>
</dbReference>
<keyword evidence="14 17" id="KW-0057">Aromatic amino acid biosynthesis</keyword>
<dbReference type="Pfam" id="PF24621">
    <property type="entry name" value="DHQS_C"/>
    <property type="match status" value="1"/>
</dbReference>
<dbReference type="AlphaFoldDB" id="A0A4S3PZ20"/>
<dbReference type="Proteomes" id="UP000306477">
    <property type="component" value="Unassembled WGS sequence"/>
</dbReference>
<keyword evidence="11 17" id="KW-0547">Nucleotide-binding</keyword>
<dbReference type="PANTHER" id="PTHR43622:SF7">
    <property type="entry name" value="3-DEHYDROQUINATE SYNTHASE, CHLOROPLASTIC"/>
    <property type="match status" value="1"/>
</dbReference>
<feature type="binding site" evidence="17">
    <location>
        <begin position="131"/>
        <end position="132"/>
    </location>
    <ligand>
        <name>NAD(+)</name>
        <dbReference type="ChEBI" id="CHEBI:57540"/>
    </ligand>
</feature>
<evidence type="ECO:0000259" key="18">
    <source>
        <dbReference type="Pfam" id="PF01761"/>
    </source>
</evidence>
<keyword evidence="8 17" id="KW-0963">Cytoplasm</keyword>
<evidence type="ECO:0000256" key="7">
    <source>
        <dbReference type="ARBA" id="ARBA00017684"/>
    </source>
</evidence>
<evidence type="ECO:0000256" key="4">
    <source>
        <dbReference type="ARBA" id="ARBA00004661"/>
    </source>
</evidence>
<comment type="pathway">
    <text evidence="4 17">Metabolic intermediate biosynthesis; chorismate biosynthesis; chorismate from D-erythrose 4-phosphate and phosphoenolpyruvate: step 2/7.</text>
</comment>
<dbReference type="NCBIfam" id="TIGR01357">
    <property type="entry name" value="aroB"/>
    <property type="match status" value="1"/>
</dbReference>
<evidence type="ECO:0000256" key="16">
    <source>
        <dbReference type="ARBA" id="ARBA00023285"/>
    </source>
</evidence>
<dbReference type="OrthoDB" id="9806583at2"/>
<dbReference type="EC" id="4.2.3.4" evidence="6 17"/>
<keyword evidence="21" id="KW-1185">Reference proteome</keyword>
<organism evidence="20 21">
    <name type="scientific">Bacillus timonensis</name>
    <dbReference type="NCBI Taxonomy" id="1033734"/>
    <lineage>
        <taxon>Bacteria</taxon>
        <taxon>Bacillati</taxon>
        <taxon>Bacillota</taxon>
        <taxon>Bacilli</taxon>
        <taxon>Bacillales</taxon>
        <taxon>Bacillaceae</taxon>
        <taxon>Bacillus</taxon>
    </lineage>
</organism>
<comment type="caution">
    <text evidence="20">The sequence shown here is derived from an EMBL/GenBank/DDBJ whole genome shotgun (WGS) entry which is preliminary data.</text>
</comment>
<dbReference type="SUPFAM" id="SSF56796">
    <property type="entry name" value="Dehydroquinate synthase-like"/>
    <property type="match status" value="1"/>
</dbReference>
<dbReference type="GO" id="GO:0009423">
    <property type="term" value="P:chorismate biosynthetic process"/>
    <property type="evidence" value="ECO:0007669"/>
    <property type="project" value="UniProtKB-UniRule"/>
</dbReference>
<keyword evidence="10 17" id="KW-0479">Metal-binding</keyword>
<evidence type="ECO:0000256" key="15">
    <source>
        <dbReference type="ARBA" id="ARBA00023239"/>
    </source>
</evidence>
<dbReference type="FunFam" id="3.40.50.1970:FF:000001">
    <property type="entry name" value="3-dehydroquinate synthase"/>
    <property type="match status" value="1"/>
</dbReference>
<protein>
    <recommendedName>
        <fullName evidence="7 17">3-dehydroquinate synthase</fullName>
        <shortName evidence="17">DHQS</shortName>
        <ecNumber evidence="6 17">4.2.3.4</ecNumber>
    </recommendedName>
</protein>
<keyword evidence="15 17" id="KW-0456">Lyase</keyword>
<dbReference type="InterPro" id="IPR030963">
    <property type="entry name" value="DHQ_synth_fam"/>
</dbReference>
<evidence type="ECO:0000256" key="9">
    <source>
        <dbReference type="ARBA" id="ARBA00022605"/>
    </source>
</evidence>
<dbReference type="CDD" id="cd08195">
    <property type="entry name" value="DHQS"/>
    <property type="match status" value="1"/>
</dbReference>
<comment type="cofactor">
    <cofactor evidence="17">
        <name>Co(2+)</name>
        <dbReference type="ChEBI" id="CHEBI:48828"/>
    </cofactor>
    <cofactor evidence="17">
        <name>Zn(2+)</name>
        <dbReference type="ChEBI" id="CHEBI:29105"/>
    </cofactor>
    <text evidence="17">Binds 1 divalent metal cation per subunit. Can use either Co(2+) or Zn(2+).</text>
</comment>
<dbReference type="RefSeq" id="WP_136377939.1">
    <property type="nucleotide sequence ID" value="NZ_SLUB01000002.1"/>
</dbReference>
<dbReference type="STRING" id="1033734.GCA_000285535_04119"/>
<dbReference type="HAMAP" id="MF_00110">
    <property type="entry name" value="DHQ_synthase"/>
    <property type="match status" value="1"/>
</dbReference>
<comment type="function">
    <text evidence="17">Catalyzes the conversion of 3-deoxy-D-arabino-heptulosonate 7-phosphate (DAHP) to dehydroquinate (DHQ).</text>
</comment>
<feature type="domain" description="3-dehydroquinate synthase N-terminal" evidence="18">
    <location>
        <begin position="69"/>
        <end position="180"/>
    </location>
</feature>
<dbReference type="Gene3D" id="1.20.1090.10">
    <property type="entry name" value="Dehydroquinate synthase-like - alpha domain"/>
    <property type="match status" value="1"/>
</dbReference>
<dbReference type="InterPro" id="IPR056179">
    <property type="entry name" value="DHQS_C"/>
</dbReference>
<comment type="similarity">
    <text evidence="5 17">Belongs to the sugar phosphate cyclases superfamily. Dehydroquinate synthase family.</text>
</comment>
<comment type="cofactor">
    <cofactor evidence="2 17">
        <name>NAD(+)</name>
        <dbReference type="ChEBI" id="CHEBI:57540"/>
    </cofactor>
</comment>
<evidence type="ECO:0000256" key="17">
    <source>
        <dbReference type="HAMAP-Rule" id="MF_00110"/>
    </source>
</evidence>
<feature type="binding site" evidence="17">
    <location>
        <position position="185"/>
    </location>
    <ligand>
        <name>Zn(2+)</name>
        <dbReference type="ChEBI" id="CHEBI:29105"/>
    </ligand>
</feature>
<feature type="binding site" evidence="17">
    <location>
        <begin position="107"/>
        <end position="111"/>
    </location>
    <ligand>
        <name>NAD(+)</name>
        <dbReference type="ChEBI" id="CHEBI:57540"/>
    </ligand>
</feature>
<feature type="binding site" evidence="17">
    <location>
        <position position="143"/>
    </location>
    <ligand>
        <name>NAD(+)</name>
        <dbReference type="ChEBI" id="CHEBI:57540"/>
    </ligand>
</feature>
<comment type="subcellular location">
    <subcellularLocation>
        <location evidence="3 17">Cytoplasm</location>
    </subcellularLocation>
</comment>
<gene>
    <name evidence="17" type="primary">aroB</name>
    <name evidence="20" type="ORF">E1I69_01875</name>
</gene>
<sequence>MDRLTIVTKSKTYPMYIGTEIISQLPQLIQDTCNQVSKVLVISDDSVAVLYLDKVLDILKQQSEEPLSFVIPAGEKAKSFEVYYQCQTFALEKGLDRSSVILALGGGVVGDLAGFVAATFMRGIPFIQIPTTLLAHDSAVGGKVAINHELGKNMIGAFHQPNAVLYDIDLMKTLPKIELRSGFAEVIKHGLIWDPEFYRWLTEKIQSLDDLRGEKLQYAVLKGIAVKAKVVSEDEQEKGLRAILNFGHTLGHAIEAESGYGKITHGDGVAIGMIFALKVSEKLFHINLESEKIREWFRLFEFPTAIPEELDRVKLLERMKHDKKATSGKVKMVLLKNIGETVIEDIGDEQLLQLLKDFH</sequence>
<dbReference type="Gene3D" id="3.40.50.1970">
    <property type="match status" value="1"/>
</dbReference>
<keyword evidence="13 17" id="KW-0520">NAD</keyword>
<keyword evidence="9 17" id="KW-0028">Amino-acid biosynthesis</keyword>
<evidence type="ECO:0000256" key="6">
    <source>
        <dbReference type="ARBA" id="ARBA00013031"/>
    </source>
</evidence>
<feature type="binding site" evidence="17">
    <location>
        <position position="152"/>
    </location>
    <ligand>
        <name>NAD(+)</name>
        <dbReference type="ChEBI" id="CHEBI:57540"/>
    </ligand>
</feature>
<evidence type="ECO:0000256" key="1">
    <source>
        <dbReference type="ARBA" id="ARBA00001393"/>
    </source>
</evidence>
<keyword evidence="12 17" id="KW-0862">Zinc</keyword>
<evidence type="ECO:0000256" key="11">
    <source>
        <dbReference type="ARBA" id="ARBA00022741"/>
    </source>
</evidence>
<comment type="caution">
    <text evidence="17">Lacks conserved residue(s) required for the propagation of feature annotation.</text>
</comment>
<dbReference type="GO" id="GO:0008652">
    <property type="term" value="P:amino acid biosynthetic process"/>
    <property type="evidence" value="ECO:0007669"/>
    <property type="project" value="UniProtKB-KW"/>
</dbReference>
<dbReference type="InterPro" id="IPR016037">
    <property type="entry name" value="DHQ_synth_AroB"/>
</dbReference>
<dbReference type="Pfam" id="PF01761">
    <property type="entry name" value="DHQ_synthase"/>
    <property type="match status" value="1"/>
</dbReference>
<evidence type="ECO:0000256" key="12">
    <source>
        <dbReference type="ARBA" id="ARBA00022833"/>
    </source>
</evidence>
<dbReference type="GO" id="GO:0003856">
    <property type="term" value="F:3-dehydroquinate synthase activity"/>
    <property type="evidence" value="ECO:0007669"/>
    <property type="project" value="UniProtKB-UniRule"/>
</dbReference>
<evidence type="ECO:0000256" key="14">
    <source>
        <dbReference type="ARBA" id="ARBA00023141"/>
    </source>
</evidence>
<dbReference type="GO" id="GO:0009073">
    <property type="term" value="P:aromatic amino acid family biosynthetic process"/>
    <property type="evidence" value="ECO:0007669"/>
    <property type="project" value="UniProtKB-KW"/>
</dbReference>
<comment type="catalytic activity">
    <reaction evidence="1 17">
        <text>7-phospho-2-dehydro-3-deoxy-D-arabino-heptonate = 3-dehydroquinate + phosphate</text>
        <dbReference type="Rhea" id="RHEA:21968"/>
        <dbReference type="ChEBI" id="CHEBI:32364"/>
        <dbReference type="ChEBI" id="CHEBI:43474"/>
        <dbReference type="ChEBI" id="CHEBI:58394"/>
        <dbReference type="EC" id="4.2.3.4"/>
    </reaction>
</comment>
<evidence type="ECO:0000256" key="5">
    <source>
        <dbReference type="ARBA" id="ARBA00005412"/>
    </source>
</evidence>
<accession>A0A4S3PZ20</accession>
<dbReference type="GO" id="GO:0005737">
    <property type="term" value="C:cytoplasm"/>
    <property type="evidence" value="ECO:0007669"/>
    <property type="project" value="UniProtKB-SubCell"/>
</dbReference>
<evidence type="ECO:0000256" key="3">
    <source>
        <dbReference type="ARBA" id="ARBA00004496"/>
    </source>
</evidence>
<dbReference type="GO" id="GO:0000166">
    <property type="term" value="F:nucleotide binding"/>
    <property type="evidence" value="ECO:0007669"/>
    <property type="project" value="UniProtKB-KW"/>
</dbReference>
<reference evidence="20 21" key="1">
    <citation type="journal article" date="2019" name="Indoor Air">
        <title>Impacts of indoor surface finishes on bacterial viability.</title>
        <authorList>
            <person name="Hu J."/>
            <person name="Maamar S.B."/>
            <person name="Glawe A.J."/>
            <person name="Gottel N."/>
            <person name="Gilbert J.A."/>
            <person name="Hartmann E.M."/>
        </authorList>
    </citation>
    <scope>NUCLEOTIDE SEQUENCE [LARGE SCALE GENOMIC DNA]</scope>
    <source>
        <strain evidence="20 21">AF060A6</strain>
    </source>
</reference>
<name>A0A4S3PZ20_9BACI</name>
<evidence type="ECO:0000256" key="10">
    <source>
        <dbReference type="ARBA" id="ARBA00022723"/>
    </source>
</evidence>
<dbReference type="InterPro" id="IPR050071">
    <property type="entry name" value="Dehydroquinate_synthase"/>
</dbReference>
<dbReference type="PIRSF" id="PIRSF001455">
    <property type="entry name" value="DHQ_synth"/>
    <property type="match status" value="1"/>
</dbReference>
<dbReference type="InterPro" id="IPR030960">
    <property type="entry name" value="DHQS/DOIS_N"/>
</dbReference>
<evidence type="ECO:0000259" key="19">
    <source>
        <dbReference type="Pfam" id="PF24621"/>
    </source>
</evidence>